<feature type="transmembrane region" description="Helical" evidence="1">
    <location>
        <begin position="77"/>
        <end position="99"/>
    </location>
</feature>
<keyword evidence="1" id="KW-1133">Transmembrane helix</keyword>
<reference evidence="2" key="1">
    <citation type="submission" date="2015-03" db="EMBL/GenBank/DDBJ databases">
        <title>Wuchereria bancrofti Genome Sequencing Papua New Guinea Strain.</title>
        <authorList>
            <person name="Small S.T."/>
            <person name="Serre D."/>
            <person name="Zimmerman P.A."/>
        </authorList>
    </citation>
    <scope>NUCLEOTIDE SEQUENCE [LARGE SCALE GENOMIC DNA]</scope>
    <source>
        <strain evidence="2">pt0022</strain>
    </source>
</reference>
<sequence>MLTRPRERILLFLYFTSVILSLLLCYYSGIYCLYSKCLPSWLAMNRQRVQENGQFVEDARSKMRIKNENDTASSYQIFELFVICTATFILLLSLIWLLANSIFKNAEIRQTYGRFEMPTAVICSLFAGICAVTEFHYSIDYSFLHWSDKWTFAAIDATALSLLHAIIAFALH</sequence>
<accession>A0AAF5RWJ5</accession>
<feature type="transmembrane region" description="Helical" evidence="1">
    <location>
        <begin position="120"/>
        <end position="139"/>
    </location>
</feature>
<dbReference type="AlphaFoldDB" id="A0AAF5RWJ5"/>
<evidence type="ECO:0000313" key="3">
    <source>
        <dbReference type="WBParaSite" id="mrna-Wban_07680"/>
    </source>
</evidence>
<dbReference type="Proteomes" id="UP000093561">
    <property type="component" value="Unassembled WGS sequence"/>
</dbReference>
<name>A0AAF5RWJ5_WUCBA</name>
<organism evidence="2 3">
    <name type="scientific">Wuchereria bancrofti</name>
    <dbReference type="NCBI Taxonomy" id="6293"/>
    <lineage>
        <taxon>Eukaryota</taxon>
        <taxon>Metazoa</taxon>
        <taxon>Ecdysozoa</taxon>
        <taxon>Nematoda</taxon>
        <taxon>Chromadorea</taxon>
        <taxon>Rhabditida</taxon>
        <taxon>Spirurina</taxon>
        <taxon>Spiruromorpha</taxon>
        <taxon>Filarioidea</taxon>
        <taxon>Onchocercidae</taxon>
        <taxon>Wuchereria</taxon>
    </lineage>
</organism>
<keyword evidence="1" id="KW-0812">Transmembrane</keyword>
<dbReference type="WBParaSite" id="mrna-Wban_07680">
    <property type="protein sequence ID" value="mrna-Wban_07680"/>
    <property type="gene ID" value="Wban_07680"/>
</dbReference>
<feature type="transmembrane region" description="Helical" evidence="1">
    <location>
        <begin position="12"/>
        <end position="34"/>
    </location>
</feature>
<keyword evidence="1" id="KW-0472">Membrane</keyword>
<protein>
    <submittedName>
        <fullName evidence="3">Uncharacterized protein</fullName>
    </submittedName>
</protein>
<reference evidence="2" key="2">
    <citation type="journal article" date="2016" name="Mol. Ecol.">
        <title>Population genomics of the filarial nematode parasite Wuchereria bancrofti from mosquitoes.</title>
        <authorList>
            <person name="Small S.T."/>
            <person name="Reimer L.J."/>
            <person name="Tisch D.J."/>
            <person name="King C.L."/>
            <person name="Christensen B.M."/>
            <person name="Siba P.M."/>
            <person name="Kazura J.W."/>
            <person name="Serre D."/>
            <person name="Zimmerman P.A."/>
        </authorList>
    </citation>
    <scope>NUCLEOTIDE SEQUENCE</scope>
    <source>
        <strain evidence="2">pt0022</strain>
    </source>
</reference>
<reference evidence="3" key="3">
    <citation type="submission" date="2024-02" db="UniProtKB">
        <authorList>
            <consortium name="WormBaseParasite"/>
        </authorList>
    </citation>
    <scope>IDENTIFICATION</scope>
    <source>
        <strain evidence="3">pt0022</strain>
    </source>
</reference>
<proteinExistence type="predicted"/>
<evidence type="ECO:0000313" key="2">
    <source>
        <dbReference type="Proteomes" id="UP000093561"/>
    </source>
</evidence>
<evidence type="ECO:0000256" key="1">
    <source>
        <dbReference type="SAM" id="Phobius"/>
    </source>
</evidence>
<feature type="transmembrane region" description="Helical" evidence="1">
    <location>
        <begin position="151"/>
        <end position="171"/>
    </location>
</feature>